<dbReference type="AlphaFoldDB" id="U4LM80"/>
<dbReference type="STRING" id="1076935.U4LM80"/>
<feature type="compositionally biased region" description="Basic and acidic residues" evidence="1">
    <location>
        <begin position="41"/>
        <end position="52"/>
    </location>
</feature>
<evidence type="ECO:0000259" key="2">
    <source>
        <dbReference type="Pfam" id="PF14622"/>
    </source>
</evidence>
<sequence>MASNTTRQASSLLSISLRPRSVGLVSKRAIAPAAQRYVHENSENASKYERQPTRLPYSNPEYIQNARPQPRAPVAPRARKHFQVNDDPAVLNRMYLKLFGKEMGLSEEVKWQAVTHKSFDHGRQPFNSKLRFFGKRLLQMHASLSLLNSQPTNSTEEAKPTVYKSLEGAHYQNPEPFVHEDFKNIDAVTQENIEKALDSGLLMPIIKESGLADVMRWKPADGNDLLRSGQGIIAIECFHAIVGALALQKGGEVAAQFIKEKVLKAQ</sequence>
<dbReference type="InterPro" id="IPR036389">
    <property type="entry name" value="RNase_III_sf"/>
</dbReference>
<reference evidence="3 4" key="1">
    <citation type="journal article" date="2013" name="PLoS Genet.">
        <title>The genome and development-dependent transcriptomes of Pyronema confluens: a window into fungal evolution.</title>
        <authorList>
            <person name="Traeger S."/>
            <person name="Altegoer F."/>
            <person name="Freitag M."/>
            <person name="Gabaldon T."/>
            <person name="Kempken F."/>
            <person name="Kumar A."/>
            <person name="Marcet-Houben M."/>
            <person name="Poggeler S."/>
            <person name="Stajich J.E."/>
            <person name="Nowrousian M."/>
        </authorList>
    </citation>
    <scope>NUCLEOTIDE SEQUENCE [LARGE SCALE GENOMIC DNA]</scope>
    <source>
        <strain evidence="4">CBS 100304</strain>
        <tissue evidence="3">Vegetative mycelium</tissue>
    </source>
</reference>
<organism evidence="3 4">
    <name type="scientific">Pyronema omphalodes (strain CBS 100304)</name>
    <name type="common">Pyronema confluens</name>
    <dbReference type="NCBI Taxonomy" id="1076935"/>
    <lineage>
        <taxon>Eukaryota</taxon>
        <taxon>Fungi</taxon>
        <taxon>Dikarya</taxon>
        <taxon>Ascomycota</taxon>
        <taxon>Pezizomycotina</taxon>
        <taxon>Pezizomycetes</taxon>
        <taxon>Pezizales</taxon>
        <taxon>Pyronemataceae</taxon>
        <taxon>Pyronema</taxon>
    </lineage>
</organism>
<dbReference type="eggNOG" id="ENOG502RXWY">
    <property type="taxonomic scope" value="Eukaryota"/>
</dbReference>
<evidence type="ECO:0000256" key="1">
    <source>
        <dbReference type="SAM" id="MobiDB-lite"/>
    </source>
</evidence>
<dbReference type="GO" id="GO:0006396">
    <property type="term" value="P:RNA processing"/>
    <property type="evidence" value="ECO:0007669"/>
    <property type="project" value="InterPro"/>
</dbReference>
<dbReference type="Pfam" id="PF14622">
    <property type="entry name" value="Ribonucleas_3_3"/>
    <property type="match status" value="1"/>
</dbReference>
<evidence type="ECO:0000313" key="3">
    <source>
        <dbReference type="EMBL" id="CCX32697.1"/>
    </source>
</evidence>
<evidence type="ECO:0000313" key="4">
    <source>
        <dbReference type="Proteomes" id="UP000018144"/>
    </source>
</evidence>
<feature type="domain" description="RNase III" evidence="2">
    <location>
        <begin position="107"/>
        <end position="264"/>
    </location>
</feature>
<dbReference type="GO" id="GO:0032543">
    <property type="term" value="P:mitochondrial translation"/>
    <property type="evidence" value="ECO:0007669"/>
    <property type="project" value="InterPro"/>
</dbReference>
<keyword evidence="3" id="KW-0687">Ribonucleoprotein</keyword>
<protein>
    <submittedName>
        <fullName evidence="3">Similar to 54S ribosomal protein L15, mitochondrial acc. no. P36523</fullName>
    </submittedName>
</protein>
<proteinExistence type="predicted"/>
<gene>
    <name evidence="3" type="ORF">PCON_13548</name>
</gene>
<dbReference type="EMBL" id="HF935906">
    <property type="protein sequence ID" value="CCX32697.1"/>
    <property type="molecule type" value="Genomic_DNA"/>
</dbReference>
<dbReference type="GO" id="GO:0005762">
    <property type="term" value="C:mitochondrial large ribosomal subunit"/>
    <property type="evidence" value="ECO:0007669"/>
    <property type="project" value="InterPro"/>
</dbReference>
<feature type="region of interest" description="Disordered" evidence="1">
    <location>
        <begin position="41"/>
        <end position="68"/>
    </location>
</feature>
<accession>U4LM80</accession>
<dbReference type="OMA" id="AHTMYAV"/>
<keyword evidence="4" id="KW-1185">Reference proteome</keyword>
<dbReference type="PANTHER" id="PTHR28160:SF1">
    <property type="entry name" value="LARGE RIBOSOMAL SUBUNIT PROTEIN ML57"/>
    <property type="match status" value="1"/>
</dbReference>
<dbReference type="InterPro" id="IPR040030">
    <property type="entry name" value="Ribosomal_mL57"/>
</dbReference>
<dbReference type="PANTHER" id="PTHR28160">
    <property type="entry name" value="54S RIBOSOMAL PROTEIN L15, MITOCHONDRIAL"/>
    <property type="match status" value="1"/>
</dbReference>
<dbReference type="InterPro" id="IPR000999">
    <property type="entry name" value="RNase_III_dom"/>
</dbReference>
<name>U4LM80_PYROM</name>
<dbReference type="GO" id="GO:0003735">
    <property type="term" value="F:structural constituent of ribosome"/>
    <property type="evidence" value="ECO:0007669"/>
    <property type="project" value="InterPro"/>
</dbReference>
<dbReference type="Proteomes" id="UP000018144">
    <property type="component" value="Unassembled WGS sequence"/>
</dbReference>
<keyword evidence="3" id="KW-0689">Ribosomal protein</keyword>
<dbReference type="OrthoDB" id="2281895at2759"/>
<dbReference type="GO" id="GO:0004525">
    <property type="term" value="F:ribonuclease III activity"/>
    <property type="evidence" value="ECO:0007669"/>
    <property type="project" value="InterPro"/>
</dbReference>
<dbReference type="Gene3D" id="1.10.1520.10">
    <property type="entry name" value="Ribonuclease III domain"/>
    <property type="match status" value="1"/>
</dbReference>